<name>A0A2H0LQM7_9BACT</name>
<dbReference type="Pfam" id="PF13181">
    <property type="entry name" value="TPR_8"/>
    <property type="match status" value="2"/>
</dbReference>
<keyword evidence="2 3" id="KW-0802">TPR repeat</keyword>
<dbReference type="InterPro" id="IPR051685">
    <property type="entry name" value="Ycf3/AcsC/BcsC/TPR_MFPF"/>
</dbReference>
<keyword evidence="1" id="KW-0677">Repeat</keyword>
<gene>
    <name evidence="4" type="ORF">COV74_03920</name>
</gene>
<dbReference type="Pfam" id="PF07719">
    <property type="entry name" value="TPR_2"/>
    <property type="match status" value="1"/>
</dbReference>
<proteinExistence type="predicted"/>
<sequence>MEWQAENEMAMEYLQKGYELQTKGKINEAIVNYKKSIEFYPTAEAHTFLGWAYSFLGNHDAAILECKKAITIDPDYGNPYNDIGAYLIDKNKLDEALTWLEKATQAKRYENYCYPHYNIGRVHEKKGQWFLALEAYEKALQSNRDYTLASRAINRMKALLN</sequence>
<dbReference type="PANTHER" id="PTHR44943">
    <property type="entry name" value="CELLULOSE SYNTHASE OPERON PROTEIN C"/>
    <property type="match status" value="1"/>
</dbReference>
<evidence type="ECO:0000256" key="3">
    <source>
        <dbReference type="PROSITE-ProRule" id="PRU00339"/>
    </source>
</evidence>
<dbReference type="SUPFAM" id="SSF48452">
    <property type="entry name" value="TPR-like"/>
    <property type="match status" value="1"/>
</dbReference>
<organism evidence="4 5">
    <name type="scientific">Candidatus Abzuiibacterium crystallinum</name>
    <dbReference type="NCBI Taxonomy" id="1974748"/>
    <lineage>
        <taxon>Bacteria</taxon>
        <taxon>Pseudomonadati</taxon>
        <taxon>Candidatus Omnitrophota</taxon>
        <taxon>Candidatus Abzuiibacterium</taxon>
    </lineage>
</organism>
<dbReference type="SMART" id="SM00028">
    <property type="entry name" value="TPR"/>
    <property type="match status" value="4"/>
</dbReference>
<evidence type="ECO:0008006" key="6">
    <source>
        <dbReference type="Google" id="ProtNLM"/>
    </source>
</evidence>
<dbReference type="InterPro" id="IPR019734">
    <property type="entry name" value="TPR_rpt"/>
</dbReference>
<evidence type="ECO:0000313" key="4">
    <source>
        <dbReference type="EMBL" id="PIQ86651.1"/>
    </source>
</evidence>
<comment type="caution">
    <text evidence="4">The sequence shown here is derived from an EMBL/GenBank/DDBJ whole genome shotgun (WGS) entry which is preliminary data.</text>
</comment>
<evidence type="ECO:0000256" key="1">
    <source>
        <dbReference type="ARBA" id="ARBA00022737"/>
    </source>
</evidence>
<dbReference type="AlphaFoldDB" id="A0A2H0LQM7"/>
<evidence type="ECO:0000256" key="2">
    <source>
        <dbReference type="ARBA" id="ARBA00022803"/>
    </source>
</evidence>
<protein>
    <recommendedName>
        <fullName evidence="6">Tetratricopeptide repeat protein</fullName>
    </recommendedName>
</protein>
<evidence type="ECO:0000313" key="5">
    <source>
        <dbReference type="Proteomes" id="UP000230859"/>
    </source>
</evidence>
<dbReference type="InterPro" id="IPR011990">
    <property type="entry name" value="TPR-like_helical_dom_sf"/>
</dbReference>
<dbReference type="Proteomes" id="UP000230859">
    <property type="component" value="Unassembled WGS sequence"/>
</dbReference>
<feature type="repeat" description="TPR" evidence="3">
    <location>
        <begin position="43"/>
        <end position="76"/>
    </location>
</feature>
<dbReference type="InterPro" id="IPR013105">
    <property type="entry name" value="TPR_2"/>
</dbReference>
<dbReference type="EMBL" id="PCVY01000038">
    <property type="protein sequence ID" value="PIQ86651.1"/>
    <property type="molecule type" value="Genomic_DNA"/>
</dbReference>
<reference evidence="4 5" key="1">
    <citation type="submission" date="2017-09" db="EMBL/GenBank/DDBJ databases">
        <title>Depth-based differentiation of microbial function through sediment-hosted aquifers and enrichment of novel symbionts in the deep terrestrial subsurface.</title>
        <authorList>
            <person name="Probst A.J."/>
            <person name="Ladd B."/>
            <person name="Jarett J.K."/>
            <person name="Geller-Mcgrath D.E."/>
            <person name="Sieber C.M."/>
            <person name="Emerson J.B."/>
            <person name="Anantharaman K."/>
            <person name="Thomas B.C."/>
            <person name="Malmstrom R."/>
            <person name="Stieglmeier M."/>
            <person name="Klingl A."/>
            <person name="Woyke T."/>
            <person name="Ryan C.M."/>
            <person name="Banfield J.F."/>
        </authorList>
    </citation>
    <scope>NUCLEOTIDE SEQUENCE [LARGE SCALE GENOMIC DNA]</scope>
    <source>
        <strain evidence="4">CG11_big_fil_rev_8_21_14_0_20_45_26</strain>
    </source>
</reference>
<dbReference type="PANTHER" id="PTHR44943:SF8">
    <property type="entry name" value="TPR REPEAT-CONTAINING PROTEIN MJ0263"/>
    <property type="match status" value="1"/>
</dbReference>
<accession>A0A2H0LQM7</accession>
<dbReference type="Gene3D" id="1.20.58.80">
    <property type="entry name" value="Phosphotransferase system, lactose/cellobiose-type IIA subunit"/>
    <property type="match status" value="1"/>
</dbReference>
<dbReference type="Gene3D" id="1.25.40.10">
    <property type="entry name" value="Tetratricopeptide repeat domain"/>
    <property type="match status" value="2"/>
</dbReference>
<dbReference type="Pfam" id="PF13374">
    <property type="entry name" value="TPR_10"/>
    <property type="match status" value="1"/>
</dbReference>
<dbReference type="PROSITE" id="PS50005">
    <property type="entry name" value="TPR"/>
    <property type="match status" value="1"/>
</dbReference>